<dbReference type="HAMAP" id="MF_00578">
    <property type="entry name" value="Glu_cys_ligase"/>
    <property type="match status" value="1"/>
</dbReference>
<dbReference type="GO" id="GO:0006750">
    <property type="term" value="P:glutathione biosynthetic process"/>
    <property type="evidence" value="ECO:0007669"/>
    <property type="project" value="UniProtKB-KW"/>
</dbReference>
<dbReference type="InterPro" id="IPR007370">
    <property type="entry name" value="Glu_cys_ligase"/>
</dbReference>
<evidence type="ECO:0000313" key="9">
    <source>
        <dbReference type="EMBL" id="OIQ73831.1"/>
    </source>
</evidence>
<dbReference type="GO" id="GO:0005524">
    <property type="term" value="F:ATP binding"/>
    <property type="evidence" value="ECO:0007669"/>
    <property type="project" value="UniProtKB-KW"/>
</dbReference>
<name>A0A1J5Q1D6_9ZZZZ</name>
<comment type="catalytic activity">
    <reaction evidence="7">
        <text>L-cysteine + L-glutamate + ATP = gamma-L-glutamyl-L-cysteine + ADP + phosphate + H(+)</text>
        <dbReference type="Rhea" id="RHEA:13285"/>
        <dbReference type="ChEBI" id="CHEBI:15378"/>
        <dbReference type="ChEBI" id="CHEBI:29985"/>
        <dbReference type="ChEBI" id="CHEBI:30616"/>
        <dbReference type="ChEBI" id="CHEBI:35235"/>
        <dbReference type="ChEBI" id="CHEBI:43474"/>
        <dbReference type="ChEBI" id="CHEBI:58173"/>
        <dbReference type="ChEBI" id="CHEBI:456216"/>
        <dbReference type="EC" id="6.3.2.2"/>
    </reaction>
</comment>
<gene>
    <name evidence="9" type="primary">gshA_2</name>
    <name evidence="9" type="ORF">GALL_445290</name>
</gene>
<evidence type="ECO:0000256" key="1">
    <source>
        <dbReference type="ARBA" id="ARBA00005006"/>
    </source>
</evidence>
<dbReference type="InterPro" id="IPR006334">
    <property type="entry name" value="Glut_cys_ligase"/>
</dbReference>
<evidence type="ECO:0000256" key="4">
    <source>
        <dbReference type="ARBA" id="ARBA00022684"/>
    </source>
</evidence>
<keyword evidence="4" id="KW-0317">Glutathione biosynthesis</keyword>
<dbReference type="EMBL" id="MLJW01002721">
    <property type="protein sequence ID" value="OIQ73831.1"/>
    <property type="molecule type" value="Genomic_DNA"/>
</dbReference>
<dbReference type="Gene3D" id="3.30.590.20">
    <property type="match status" value="1"/>
</dbReference>
<dbReference type="Pfam" id="PF04262">
    <property type="entry name" value="Glu_cys_ligase"/>
    <property type="match status" value="1"/>
</dbReference>
<organism evidence="9">
    <name type="scientific">mine drainage metagenome</name>
    <dbReference type="NCBI Taxonomy" id="410659"/>
    <lineage>
        <taxon>unclassified sequences</taxon>
        <taxon>metagenomes</taxon>
        <taxon>ecological metagenomes</taxon>
    </lineage>
</organism>
<dbReference type="GO" id="GO:0005829">
    <property type="term" value="C:cytosol"/>
    <property type="evidence" value="ECO:0007669"/>
    <property type="project" value="TreeGrafter"/>
</dbReference>
<dbReference type="SUPFAM" id="SSF55931">
    <property type="entry name" value="Glutamine synthetase/guanido kinase"/>
    <property type="match status" value="1"/>
</dbReference>
<dbReference type="AlphaFoldDB" id="A0A1J5Q1D6"/>
<dbReference type="GO" id="GO:0046872">
    <property type="term" value="F:metal ion binding"/>
    <property type="evidence" value="ECO:0007669"/>
    <property type="project" value="TreeGrafter"/>
</dbReference>
<evidence type="ECO:0000256" key="2">
    <source>
        <dbReference type="ARBA" id="ARBA00012220"/>
    </source>
</evidence>
<dbReference type="InterPro" id="IPR014746">
    <property type="entry name" value="Gln_synth/guanido_kin_cat_dom"/>
</dbReference>
<evidence type="ECO:0000259" key="8">
    <source>
        <dbReference type="Pfam" id="PF04262"/>
    </source>
</evidence>
<keyword evidence="6" id="KW-0067">ATP-binding</keyword>
<evidence type="ECO:0000256" key="3">
    <source>
        <dbReference type="ARBA" id="ARBA00022598"/>
    </source>
</evidence>
<dbReference type="PANTHER" id="PTHR38761">
    <property type="entry name" value="GLUTAMATE--CYSTEINE LIGASE"/>
    <property type="match status" value="1"/>
</dbReference>
<feature type="domain" description="Glutamate--cysteine ligase" evidence="8">
    <location>
        <begin position="11"/>
        <end position="382"/>
    </location>
</feature>
<keyword evidence="3 9" id="KW-0436">Ligase</keyword>
<evidence type="ECO:0000256" key="6">
    <source>
        <dbReference type="ARBA" id="ARBA00022840"/>
    </source>
</evidence>
<comment type="pathway">
    <text evidence="1">Sulfur metabolism; glutathione biosynthesis; glutathione from L-cysteine and L-glutamate: step 1/2.</text>
</comment>
<evidence type="ECO:0000256" key="7">
    <source>
        <dbReference type="ARBA" id="ARBA00048819"/>
    </source>
</evidence>
<keyword evidence="5" id="KW-0547">Nucleotide-binding</keyword>
<sequence>MLKFACCNSIRQFSDAPQARLLRGIVRGFERECLRVDRAGELARTPHPHALGAKLTHPWITTDYAEALLEFITPAATDPAFPLAFLTDIHRFSAQQLGGEFLWAGSMPCKIGNDEDIAIADYGNSNAARFKQVYRQGLGLRYGRAMQTIAGAHYNWSLPQEFWLLLRDCCAGQETLQDFINQRYFGLIRNFLRFGWLIPYLFGASPALCKSFLQGHPSDLIELAPGTLYGPYATSLRMSDLGYQNRAQDKLAVSFNSLSEYTAALEAAIRTPDPFYEELGVRDGNTWKQLNACLLQTESEFYAPMRPKRIGRLGERPALALKTYGVEYLEMRLFDLNPFIDIGIAPEQSLFADVLLLMCLFRDSPPISSREQGENDENKHRVVTRGRQPGLQLLVHNREQALRDVAHELFDDMAAFAAMLDSAYAGNSYQLALQKLRQRIDHPDETPSAQVIEGIKKHASYFNFAFELSKKHTQSLQAAALGSETQARFKAAWQQSLAAQAQIDDTAQGPFEDFVAAYYA</sequence>
<dbReference type="NCBIfam" id="TIGR01434">
    <property type="entry name" value="glu_cys_ligase"/>
    <property type="match status" value="1"/>
</dbReference>
<comment type="caution">
    <text evidence="9">The sequence shown here is derived from an EMBL/GenBank/DDBJ whole genome shotgun (WGS) entry which is preliminary data.</text>
</comment>
<evidence type="ECO:0000256" key="5">
    <source>
        <dbReference type="ARBA" id="ARBA00022741"/>
    </source>
</evidence>
<accession>A0A1J5Q1D6</accession>
<proteinExistence type="inferred from homology"/>
<dbReference type="GO" id="GO:0004357">
    <property type="term" value="F:glutamate-cysteine ligase activity"/>
    <property type="evidence" value="ECO:0007669"/>
    <property type="project" value="UniProtKB-EC"/>
</dbReference>
<dbReference type="EC" id="6.3.2.2" evidence="2"/>
<dbReference type="PANTHER" id="PTHR38761:SF1">
    <property type="entry name" value="GLUTAMATE--CYSTEINE LIGASE"/>
    <property type="match status" value="1"/>
</dbReference>
<reference evidence="9" key="1">
    <citation type="submission" date="2016-10" db="EMBL/GenBank/DDBJ databases">
        <title>Sequence of Gallionella enrichment culture.</title>
        <authorList>
            <person name="Poehlein A."/>
            <person name="Muehling M."/>
            <person name="Daniel R."/>
        </authorList>
    </citation>
    <scope>NUCLEOTIDE SEQUENCE</scope>
</reference>
<protein>
    <recommendedName>
        <fullName evidence="2">glutamate--cysteine ligase</fullName>
        <ecNumber evidence="2">6.3.2.2</ecNumber>
    </recommendedName>
</protein>